<evidence type="ECO:0000256" key="2">
    <source>
        <dbReference type="ARBA" id="ARBA00023015"/>
    </source>
</evidence>
<keyword evidence="3" id="KW-0238">DNA-binding</keyword>
<dbReference type="InterPro" id="IPR036388">
    <property type="entry name" value="WH-like_DNA-bd_sf"/>
</dbReference>
<evidence type="ECO:0000259" key="5">
    <source>
        <dbReference type="PROSITE" id="PS50931"/>
    </source>
</evidence>
<evidence type="ECO:0000256" key="3">
    <source>
        <dbReference type="ARBA" id="ARBA00023125"/>
    </source>
</evidence>
<dbReference type="GO" id="GO:0043565">
    <property type="term" value="F:sequence-specific DNA binding"/>
    <property type="evidence" value="ECO:0007669"/>
    <property type="project" value="TreeGrafter"/>
</dbReference>
<reference evidence="6 7" key="1">
    <citation type="submission" date="2013-07" db="EMBL/GenBank/DDBJ databases">
        <title>Comparative Genomic and Metabolomic Analysis of Twelve Strains of Pseudoalteromonas luteoviolacea.</title>
        <authorList>
            <person name="Vynne N.G."/>
            <person name="Mansson M."/>
            <person name="Gram L."/>
        </authorList>
    </citation>
    <scope>NUCLEOTIDE SEQUENCE [LARGE SCALE GENOMIC DNA]</scope>
    <source>
        <strain evidence="6 7">S4060-1</strain>
    </source>
</reference>
<dbReference type="GO" id="GO:0003700">
    <property type="term" value="F:DNA-binding transcription factor activity"/>
    <property type="evidence" value="ECO:0007669"/>
    <property type="project" value="InterPro"/>
</dbReference>
<comment type="similarity">
    <text evidence="1">Belongs to the LysR transcriptional regulatory family.</text>
</comment>
<keyword evidence="4" id="KW-0804">Transcription</keyword>
<name>A0A162CH42_9GAMM</name>
<evidence type="ECO:0000313" key="7">
    <source>
        <dbReference type="Proteomes" id="UP000076661"/>
    </source>
</evidence>
<dbReference type="SUPFAM" id="SSF46785">
    <property type="entry name" value="Winged helix' DNA-binding domain"/>
    <property type="match status" value="1"/>
</dbReference>
<dbReference type="RefSeq" id="WP_063380706.1">
    <property type="nucleotide sequence ID" value="NZ_AUXX01000011.1"/>
</dbReference>
<dbReference type="InterPro" id="IPR058163">
    <property type="entry name" value="LysR-type_TF_proteobact-type"/>
</dbReference>
<dbReference type="Gene3D" id="3.40.190.290">
    <property type="match status" value="1"/>
</dbReference>
<organism evidence="6 7">
    <name type="scientific">Pseudoalteromonas luteoviolacea S4060-1</name>
    <dbReference type="NCBI Taxonomy" id="1365257"/>
    <lineage>
        <taxon>Bacteria</taxon>
        <taxon>Pseudomonadati</taxon>
        <taxon>Pseudomonadota</taxon>
        <taxon>Gammaproteobacteria</taxon>
        <taxon>Alteromonadales</taxon>
        <taxon>Pseudoalteromonadaceae</taxon>
        <taxon>Pseudoalteromonas</taxon>
    </lineage>
</organism>
<dbReference type="InterPro" id="IPR005119">
    <property type="entry name" value="LysR_subst-bd"/>
</dbReference>
<dbReference type="PRINTS" id="PR00039">
    <property type="entry name" value="HTHLYSR"/>
</dbReference>
<proteinExistence type="inferred from homology"/>
<sequence length="289" mass="31877">MNKLRHMSLFAHIVESGSITAAAQSLDLSKSVVSQHLKSLEQDLGVTLLKRTTRRQSLTYAGKAFYEQCKVLNQTAQHAWHEAQQFTQIAKGKVRITAPNALMSTLVAPAIATVCIEHPELEPELIADDKQLDLLEQHIDLAIRVGYSKDSDAKQRKIGEFKDVLCGLPCVVKDRKPQEAKYIANLWQGRAIEHTFIDAQGNTKQFSTDASCIVNSFDTSFALIMSGVGIGLVPEFKLTEQASGLVPVFPDHQLASNPVFALYTFGNQIPLSIKVCLQAIETKLSQTMV</sequence>
<dbReference type="Gene3D" id="1.10.10.10">
    <property type="entry name" value="Winged helix-like DNA-binding domain superfamily/Winged helix DNA-binding domain"/>
    <property type="match status" value="1"/>
</dbReference>
<keyword evidence="2" id="KW-0805">Transcription regulation</keyword>
<dbReference type="PATRIC" id="fig|1365257.3.peg.1723"/>
<dbReference type="PANTHER" id="PTHR30537">
    <property type="entry name" value="HTH-TYPE TRANSCRIPTIONAL REGULATOR"/>
    <property type="match status" value="1"/>
</dbReference>
<dbReference type="EMBL" id="AUXX01000011">
    <property type="protein sequence ID" value="KZN67828.1"/>
    <property type="molecule type" value="Genomic_DNA"/>
</dbReference>
<dbReference type="Pfam" id="PF03466">
    <property type="entry name" value="LysR_substrate"/>
    <property type="match status" value="1"/>
</dbReference>
<dbReference type="Proteomes" id="UP000076661">
    <property type="component" value="Unassembled WGS sequence"/>
</dbReference>
<dbReference type="SUPFAM" id="SSF53850">
    <property type="entry name" value="Periplasmic binding protein-like II"/>
    <property type="match status" value="1"/>
</dbReference>
<dbReference type="PROSITE" id="PS50931">
    <property type="entry name" value="HTH_LYSR"/>
    <property type="match status" value="1"/>
</dbReference>
<protein>
    <recommendedName>
        <fullName evidence="5">HTH lysR-type domain-containing protein</fullName>
    </recommendedName>
</protein>
<evidence type="ECO:0000256" key="1">
    <source>
        <dbReference type="ARBA" id="ARBA00009437"/>
    </source>
</evidence>
<dbReference type="Pfam" id="PF00126">
    <property type="entry name" value="HTH_1"/>
    <property type="match status" value="1"/>
</dbReference>
<dbReference type="InterPro" id="IPR036390">
    <property type="entry name" value="WH_DNA-bd_sf"/>
</dbReference>
<evidence type="ECO:0000313" key="6">
    <source>
        <dbReference type="EMBL" id="KZN67828.1"/>
    </source>
</evidence>
<accession>A0A162CH42</accession>
<dbReference type="PANTHER" id="PTHR30537:SF5">
    <property type="entry name" value="HTH-TYPE TRANSCRIPTIONAL ACTIVATOR TTDR-RELATED"/>
    <property type="match status" value="1"/>
</dbReference>
<feature type="domain" description="HTH lysR-type" evidence="5">
    <location>
        <begin position="1"/>
        <end position="59"/>
    </location>
</feature>
<gene>
    <name evidence="6" type="ORF">N478_16530</name>
</gene>
<evidence type="ECO:0000256" key="4">
    <source>
        <dbReference type="ARBA" id="ARBA00023163"/>
    </source>
</evidence>
<comment type="caution">
    <text evidence="6">The sequence shown here is derived from an EMBL/GenBank/DDBJ whole genome shotgun (WGS) entry which is preliminary data.</text>
</comment>
<dbReference type="InterPro" id="IPR000847">
    <property type="entry name" value="LysR_HTH_N"/>
</dbReference>
<dbReference type="FunFam" id="1.10.10.10:FF:000001">
    <property type="entry name" value="LysR family transcriptional regulator"/>
    <property type="match status" value="1"/>
</dbReference>
<dbReference type="AlphaFoldDB" id="A0A162CH42"/>
<dbReference type="GO" id="GO:0006351">
    <property type="term" value="P:DNA-templated transcription"/>
    <property type="evidence" value="ECO:0007669"/>
    <property type="project" value="TreeGrafter"/>
</dbReference>